<name>A0A120K2K3_9SACH</name>
<keyword evidence="2" id="KW-1185">Reference proteome</keyword>
<sequence length="361" mass="42384">MTFKLTELLYQNIVLEDHKEVRLRVYADQVGCPPIMVDSGTSHIEVICFKKTFLKIFTECHSKLTELLDHNSNLELDVYLGTIGLLFTTFENRTILNLHESLFLDMVNSIDGDKSLRKEIRLVEALLSSNLSKLNKSSSLWLWYKKLVVLQREKNFNSEIQVVKTCLASAELHPSNYYSWNMLRWYCDIVREENNRDHIFHNIRKFAFSHLKDISAWEMLSHFYLGNWDYNASEYRRLAVRFNIHHCDKLGIQGEGEDITCKISTLITTLADYIDLCEVSEWPPYLTLYKLISITKPQSFEYLKKWEAQVQPYPNSEGRNNHVNDILRLSKDKHMDVKKKFLKKVANIYEVEMGYTSTAND</sequence>
<dbReference type="OrthoDB" id="5358702at2759"/>
<dbReference type="PANTHER" id="PTHR11129:SF8">
    <property type="entry name" value="PROTEIN ECM9"/>
    <property type="match status" value="1"/>
</dbReference>
<proteinExistence type="predicted"/>
<protein>
    <submittedName>
        <fullName evidence="1">HFL043Cp</fullName>
    </submittedName>
</protein>
<dbReference type="SUPFAM" id="SSF48439">
    <property type="entry name" value="Protein prenylyltransferase"/>
    <property type="match status" value="1"/>
</dbReference>
<evidence type="ECO:0000313" key="2">
    <source>
        <dbReference type="Proteomes" id="UP000243052"/>
    </source>
</evidence>
<accession>A0A120K2K3</accession>
<dbReference type="GO" id="GO:0004663">
    <property type="term" value="F:Rab geranylgeranyltransferase activity"/>
    <property type="evidence" value="ECO:0007669"/>
    <property type="project" value="TreeGrafter"/>
</dbReference>
<dbReference type="EMBL" id="CP014246">
    <property type="protein sequence ID" value="AMD21813.1"/>
    <property type="molecule type" value="Genomic_DNA"/>
</dbReference>
<dbReference type="AlphaFoldDB" id="A0A120K2K3"/>
<dbReference type="RefSeq" id="XP_017988809.1">
    <property type="nucleotide sequence ID" value="XM_018133065.1"/>
</dbReference>
<organism evidence="1 2">
    <name type="scientific">Eremothecium sinecaudum</name>
    <dbReference type="NCBI Taxonomy" id="45286"/>
    <lineage>
        <taxon>Eukaryota</taxon>
        <taxon>Fungi</taxon>
        <taxon>Dikarya</taxon>
        <taxon>Ascomycota</taxon>
        <taxon>Saccharomycotina</taxon>
        <taxon>Saccharomycetes</taxon>
        <taxon>Saccharomycetales</taxon>
        <taxon>Saccharomycetaceae</taxon>
        <taxon>Eremothecium</taxon>
    </lineage>
</organism>
<dbReference type="Proteomes" id="UP000243052">
    <property type="component" value="Chromosome vi"/>
</dbReference>
<gene>
    <name evidence="1" type="ORF">AW171_hschr63790</name>
</gene>
<dbReference type="PANTHER" id="PTHR11129">
    <property type="entry name" value="PROTEIN FARNESYLTRANSFERASE ALPHA SUBUNIT/RAB GERANYLGERANYL TRANSFERASE ALPHA SUBUNIT"/>
    <property type="match status" value="1"/>
</dbReference>
<reference evidence="1 2" key="1">
    <citation type="submission" date="2016-01" db="EMBL/GenBank/DDBJ databases">
        <title>Genome sequence of the yeast Holleya sinecauda.</title>
        <authorList>
            <person name="Dietrich F.S."/>
        </authorList>
    </citation>
    <scope>NUCLEOTIDE SEQUENCE [LARGE SCALE GENOMIC DNA]</scope>
    <source>
        <strain evidence="1 2">ATCC 58844</strain>
    </source>
</reference>
<dbReference type="GeneID" id="28725124"/>
<dbReference type="GO" id="GO:0005968">
    <property type="term" value="C:Rab-protein geranylgeranyltransferase complex"/>
    <property type="evidence" value="ECO:0007669"/>
    <property type="project" value="TreeGrafter"/>
</dbReference>
<evidence type="ECO:0000313" key="1">
    <source>
        <dbReference type="EMBL" id="AMD21813.1"/>
    </source>
</evidence>